<organism evidence="4 5">
    <name type="scientific">Arachis hypogaea</name>
    <name type="common">Peanut</name>
    <dbReference type="NCBI Taxonomy" id="3818"/>
    <lineage>
        <taxon>Eukaryota</taxon>
        <taxon>Viridiplantae</taxon>
        <taxon>Streptophyta</taxon>
        <taxon>Embryophyta</taxon>
        <taxon>Tracheophyta</taxon>
        <taxon>Spermatophyta</taxon>
        <taxon>Magnoliopsida</taxon>
        <taxon>eudicotyledons</taxon>
        <taxon>Gunneridae</taxon>
        <taxon>Pentapetalae</taxon>
        <taxon>rosids</taxon>
        <taxon>fabids</taxon>
        <taxon>Fabales</taxon>
        <taxon>Fabaceae</taxon>
        <taxon>Papilionoideae</taxon>
        <taxon>50 kb inversion clade</taxon>
        <taxon>dalbergioids sensu lato</taxon>
        <taxon>Dalbergieae</taxon>
        <taxon>Pterocarpus clade</taxon>
        <taxon>Arachis</taxon>
    </lineage>
</organism>
<keyword evidence="5" id="KW-1185">Reference proteome</keyword>
<accession>A0A445AE74</accession>
<dbReference type="EMBL" id="SDMP01000012">
    <property type="protein sequence ID" value="RYR24724.1"/>
    <property type="molecule type" value="Genomic_DNA"/>
</dbReference>
<name>A0A445AE74_ARAHY</name>
<evidence type="ECO:0000256" key="1">
    <source>
        <dbReference type="PROSITE-ProRule" id="PRU00047"/>
    </source>
</evidence>
<comment type="caution">
    <text evidence="4">The sequence shown here is derived from an EMBL/GenBank/DDBJ whole genome shotgun (WGS) entry which is preliminary data.</text>
</comment>
<sequence length="229" mass="26209">MVVDLEKHTCSCRFWQLTGMPYMHAISAIEDKNGKKTEEYCHEWLTMEAYKRTYYFNINPVKGQDLWEKTSSPAPVPPPIKPKPSRPTKKRRKDKGEQPVGSSTKMKRKYNPIRCTYCGEVGHNKRSCANKKKEDAEEQTRQMQLQLALVKEPAPPTDEANTNNEDAKRGRPPKLHVIKSKARLNASTKSPVAISTETLKETTSVTAKKMQTFMTFVPTPGFKRPRKKQ</sequence>
<evidence type="ECO:0000259" key="3">
    <source>
        <dbReference type="PROSITE" id="PS50158"/>
    </source>
</evidence>
<dbReference type="GO" id="GO:0003676">
    <property type="term" value="F:nucleic acid binding"/>
    <property type="evidence" value="ECO:0007669"/>
    <property type="project" value="InterPro"/>
</dbReference>
<dbReference type="SUPFAM" id="SSF57756">
    <property type="entry name" value="Retrovirus zinc finger-like domains"/>
    <property type="match status" value="1"/>
</dbReference>
<feature type="compositionally biased region" description="Basic residues" evidence="2">
    <location>
        <begin position="83"/>
        <end position="93"/>
    </location>
</feature>
<dbReference type="Proteomes" id="UP000289738">
    <property type="component" value="Chromosome B02"/>
</dbReference>
<evidence type="ECO:0000313" key="5">
    <source>
        <dbReference type="Proteomes" id="UP000289738"/>
    </source>
</evidence>
<dbReference type="GO" id="GO:0008270">
    <property type="term" value="F:zinc ion binding"/>
    <property type="evidence" value="ECO:0007669"/>
    <property type="project" value="UniProtKB-KW"/>
</dbReference>
<dbReference type="InterPro" id="IPR001878">
    <property type="entry name" value="Znf_CCHC"/>
</dbReference>
<dbReference type="PROSITE" id="PS50158">
    <property type="entry name" value="ZF_CCHC"/>
    <property type="match status" value="1"/>
</dbReference>
<proteinExistence type="predicted"/>
<dbReference type="STRING" id="3818.A0A445AE74"/>
<keyword evidence="1" id="KW-0863">Zinc-finger</keyword>
<evidence type="ECO:0000256" key="2">
    <source>
        <dbReference type="SAM" id="MobiDB-lite"/>
    </source>
</evidence>
<keyword evidence="1" id="KW-0862">Zinc</keyword>
<feature type="region of interest" description="Disordered" evidence="2">
    <location>
        <begin position="151"/>
        <end position="174"/>
    </location>
</feature>
<dbReference type="InterPro" id="IPR006564">
    <property type="entry name" value="Znf_PMZ"/>
</dbReference>
<evidence type="ECO:0000313" key="4">
    <source>
        <dbReference type="EMBL" id="RYR24724.1"/>
    </source>
</evidence>
<dbReference type="SMART" id="SM00575">
    <property type="entry name" value="ZnF_PMZ"/>
    <property type="match status" value="1"/>
</dbReference>
<feature type="domain" description="CCHC-type" evidence="3">
    <location>
        <begin position="114"/>
        <end position="128"/>
    </location>
</feature>
<gene>
    <name evidence="4" type="ORF">Ahy_B02g058245</name>
</gene>
<protein>
    <recommendedName>
        <fullName evidence="3">CCHC-type domain-containing protein</fullName>
    </recommendedName>
</protein>
<dbReference type="InterPro" id="IPR036875">
    <property type="entry name" value="Znf_CCHC_sf"/>
</dbReference>
<dbReference type="PANTHER" id="PTHR31973">
    <property type="entry name" value="POLYPROTEIN, PUTATIVE-RELATED"/>
    <property type="match status" value="1"/>
</dbReference>
<feature type="region of interest" description="Disordered" evidence="2">
    <location>
        <begin position="67"/>
        <end position="106"/>
    </location>
</feature>
<keyword evidence="1" id="KW-0479">Metal-binding</keyword>
<reference evidence="4 5" key="1">
    <citation type="submission" date="2019-01" db="EMBL/GenBank/DDBJ databases">
        <title>Sequencing of cultivated peanut Arachis hypogaea provides insights into genome evolution and oil improvement.</title>
        <authorList>
            <person name="Chen X."/>
        </authorList>
    </citation>
    <scope>NUCLEOTIDE SEQUENCE [LARGE SCALE GENOMIC DNA]</scope>
    <source>
        <strain evidence="5">cv. Fuhuasheng</strain>
        <tissue evidence="4">Leaves</tissue>
    </source>
</reference>
<dbReference type="PANTHER" id="PTHR31973:SF189">
    <property type="entry name" value="TRANSPOSASE, MUDR, PLANT, MULE TRANSPOSASE DOMAIN PROTEIN-RELATED"/>
    <property type="match status" value="1"/>
</dbReference>
<dbReference type="AlphaFoldDB" id="A0A445AE74"/>